<dbReference type="EMBL" id="AGRW01000054">
    <property type="protein sequence ID" value="EIC00624.1"/>
    <property type="molecule type" value="Genomic_DNA"/>
</dbReference>
<comment type="caution">
    <text evidence="2">The sequence shown here is derived from an EMBL/GenBank/DDBJ whole genome shotgun (WGS) entry which is preliminary data.</text>
</comment>
<dbReference type="PANTHER" id="PTHR43813">
    <property type="entry name" value="ACYL-ACTIVATING ENZYME 16, CHLOROPLASTIC-RELATED"/>
    <property type="match status" value="1"/>
</dbReference>
<reference evidence="2 3" key="1">
    <citation type="submission" date="2011-09" db="EMBL/GenBank/DDBJ databases">
        <title>The draft genome of Treponema saccharophilum DSM 2985.</title>
        <authorList>
            <consortium name="US DOE Joint Genome Institute (JGI-PGF)"/>
            <person name="Lucas S."/>
            <person name="Copeland A."/>
            <person name="Lapidus A."/>
            <person name="Glavina del Rio T."/>
            <person name="Dalin E."/>
            <person name="Tice H."/>
            <person name="Bruce D."/>
            <person name="Goodwin L."/>
            <person name="Pitluck S."/>
            <person name="Peters L."/>
            <person name="Kyrpides N."/>
            <person name="Mavromatis K."/>
            <person name="Ivanova N."/>
            <person name="Markowitz V."/>
            <person name="Cheng J.-F."/>
            <person name="Hugenholtz P."/>
            <person name="Woyke T."/>
            <person name="Wu D."/>
            <person name="Gronow S."/>
            <person name="Wellnitz S."/>
            <person name="Brambilla E."/>
            <person name="Klenk H.-P."/>
            <person name="Eisen J.A."/>
        </authorList>
    </citation>
    <scope>NUCLEOTIDE SEQUENCE [LARGE SCALE GENOMIC DNA]</scope>
    <source>
        <strain evidence="2 3">DSM 2985</strain>
    </source>
</reference>
<keyword evidence="3" id="KW-1185">Reference proteome</keyword>
<organism evidence="2 3">
    <name type="scientific">Treponema saccharophilum DSM 2985</name>
    <dbReference type="NCBI Taxonomy" id="907348"/>
    <lineage>
        <taxon>Bacteria</taxon>
        <taxon>Pseudomonadati</taxon>
        <taxon>Spirochaetota</taxon>
        <taxon>Spirochaetia</taxon>
        <taxon>Spirochaetales</taxon>
        <taxon>Treponemataceae</taxon>
        <taxon>Treponema</taxon>
    </lineage>
</organism>
<dbReference type="PANTHER" id="PTHR43813:SF1">
    <property type="entry name" value="ACYL-ACTIVATING ENZYME 16, CHLOROPLASTIC-RELATED"/>
    <property type="match status" value="1"/>
</dbReference>
<name>H7ENZ1_9SPIR</name>
<dbReference type="Gene3D" id="3.40.50.12780">
    <property type="entry name" value="N-terminal domain of ligase-like"/>
    <property type="match status" value="2"/>
</dbReference>
<dbReference type="Pfam" id="PF00501">
    <property type="entry name" value="AMP-binding"/>
    <property type="match status" value="1"/>
</dbReference>
<dbReference type="STRING" id="907348.TresaDRAFT_0097"/>
<dbReference type="Proteomes" id="UP000003571">
    <property type="component" value="Unassembled WGS sequence"/>
</dbReference>
<dbReference type="InterPro" id="IPR042099">
    <property type="entry name" value="ANL_N_sf"/>
</dbReference>
<dbReference type="InterPro" id="IPR052987">
    <property type="entry name" value="Chloroplast_AMP-bd_Enzymes"/>
</dbReference>
<sequence>MIDESKMDKTLGRTIPVMFREKIKKVPNHTLQAVKNKSGVFVRYSYSQVYQHVIEMASSFRKLGIKKGDNVGLMADNRREWLITDFALLSLGAVDVPRGCDSMGVEMRFILNFAECRVCFFENSKQLEKVLEKAEEVPLLKTAVLFDYFEDSVVRDARARGIEVVNYHFLESEGVNVTRDEWLEIERGMDEISPDDVATIIFTSGTTGLPKGVQLTHDNYIAQCEVAHSVLGLMQPGDIWLTVLPIWHSFERAFCYMVVALEGGFAYSKPIASVMLQDMNLIQPQWMNVVPRLFEAVAQGLFREVKKQSGMQQFFFHNAIIVGKMYYKMKERVLGLRCRYRWYPRVLDVLWGIVPFVLLWPLHMIGEVTLYKKLRARFGGNFRAVISGGGALQPGTEAFYHAIGFNLLEGYGMTECAPVISVRNSKKPRSNNVGWVFPSFDVKIVAEKDGKVESGEPLKPGRRGIIMVRGRQVMKGYYKRPDLTEGVVDSEGWLNTGDLGMISYDEELKIVGRTKDTIVLLGGENIEPQVIEKAVNSSPYIERTVVVGQDKRYLGALIVPDQHSVLSYAEENNILYDNYEALLETNEIQNLFRTEIDTLDNAKTGFRTCERIFKFVLLKKSFEIGEEVNAKQELMRHKIVKKYEKEYNSLFK</sequence>
<evidence type="ECO:0000313" key="2">
    <source>
        <dbReference type="EMBL" id="EIC00624.1"/>
    </source>
</evidence>
<gene>
    <name evidence="2" type="ORF">TresaDRAFT_0097</name>
</gene>
<proteinExistence type="predicted"/>
<dbReference type="PROSITE" id="PS00455">
    <property type="entry name" value="AMP_BINDING"/>
    <property type="match status" value="1"/>
</dbReference>
<evidence type="ECO:0000259" key="1">
    <source>
        <dbReference type="Pfam" id="PF00501"/>
    </source>
</evidence>
<dbReference type="RefSeq" id="WP_002706287.1">
    <property type="nucleotide sequence ID" value="NZ_AGRW01000054.1"/>
</dbReference>
<dbReference type="Pfam" id="PF23562">
    <property type="entry name" value="AMP-binding_C_3"/>
    <property type="match status" value="1"/>
</dbReference>
<dbReference type="InterPro" id="IPR000873">
    <property type="entry name" value="AMP-dep_synth/lig_dom"/>
</dbReference>
<protein>
    <submittedName>
        <fullName evidence="2">AMP-dependent synthetase and ligase</fullName>
    </submittedName>
</protein>
<evidence type="ECO:0000313" key="3">
    <source>
        <dbReference type="Proteomes" id="UP000003571"/>
    </source>
</evidence>
<feature type="domain" description="AMP-dependent synthetase/ligase" evidence="1">
    <location>
        <begin position="36"/>
        <end position="478"/>
    </location>
</feature>
<dbReference type="GO" id="GO:0016874">
    <property type="term" value="F:ligase activity"/>
    <property type="evidence" value="ECO:0007669"/>
    <property type="project" value="UniProtKB-KW"/>
</dbReference>
<dbReference type="AlphaFoldDB" id="H7ENZ1"/>
<dbReference type="PATRIC" id="fig|907348.3.peg.2678"/>
<accession>H7ENZ1</accession>
<dbReference type="InterPro" id="IPR020845">
    <property type="entry name" value="AMP-binding_CS"/>
</dbReference>
<dbReference type="eggNOG" id="COG1022">
    <property type="taxonomic scope" value="Bacteria"/>
</dbReference>
<dbReference type="SUPFAM" id="SSF56801">
    <property type="entry name" value="Acetyl-CoA synthetase-like"/>
    <property type="match status" value="1"/>
</dbReference>
<keyword evidence="2" id="KW-0436">Ligase</keyword>
<dbReference type="OrthoDB" id="311554at2"/>